<comment type="caution">
    <text evidence="1">The sequence shown here is derived from an EMBL/GenBank/DDBJ whole genome shotgun (WGS) entry which is preliminary data.</text>
</comment>
<gene>
    <name evidence="1" type="ORF">SRO942_LOCUS49306</name>
</gene>
<protein>
    <submittedName>
        <fullName evidence="1">Uncharacterized protein</fullName>
    </submittedName>
</protein>
<reference evidence="1" key="1">
    <citation type="submission" date="2021-02" db="EMBL/GenBank/DDBJ databases">
        <authorList>
            <person name="Nowell W R."/>
        </authorList>
    </citation>
    <scope>NUCLEOTIDE SEQUENCE</scope>
</reference>
<accession>A0A8S2ZBQ5</accession>
<organism evidence="1 2">
    <name type="scientific">Didymodactylos carnosus</name>
    <dbReference type="NCBI Taxonomy" id="1234261"/>
    <lineage>
        <taxon>Eukaryota</taxon>
        <taxon>Metazoa</taxon>
        <taxon>Spiralia</taxon>
        <taxon>Gnathifera</taxon>
        <taxon>Rotifera</taxon>
        <taxon>Eurotatoria</taxon>
        <taxon>Bdelloidea</taxon>
        <taxon>Philodinida</taxon>
        <taxon>Philodinidae</taxon>
        <taxon>Didymodactylos</taxon>
    </lineage>
</organism>
<proteinExistence type="predicted"/>
<sequence>IMNDEKTQSHQDFIFKNLFHGIRFLDLAEQLIETQFIHDLTRVSHILDTMKDIRDYPTNK</sequence>
<evidence type="ECO:0000313" key="2">
    <source>
        <dbReference type="Proteomes" id="UP000681722"/>
    </source>
</evidence>
<dbReference type="AlphaFoldDB" id="A0A8S2ZBQ5"/>
<evidence type="ECO:0000313" key="1">
    <source>
        <dbReference type="EMBL" id="CAF4614181.1"/>
    </source>
</evidence>
<dbReference type="Proteomes" id="UP000681722">
    <property type="component" value="Unassembled WGS sequence"/>
</dbReference>
<feature type="non-terminal residue" evidence="1">
    <location>
        <position position="1"/>
    </location>
</feature>
<dbReference type="OrthoDB" id="10550112at2759"/>
<name>A0A8S2ZBQ5_9BILA</name>
<dbReference type="EMBL" id="CAJOBC010131437">
    <property type="protein sequence ID" value="CAF4614181.1"/>
    <property type="molecule type" value="Genomic_DNA"/>
</dbReference>